<dbReference type="InParanoid" id="G8YCK8"/>
<sequence length="56" mass="6086">MGCSHGLRLASRWRAAGDPAVWSRVAPASWRAPPEAPAGWSRRGSRDVCAVRGRDK</sequence>
<reference evidence="2 3" key="1">
    <citation type="journal article" date="2012" name="G3 (Bethesda)">
        <title>Pichia sorbitophila, an interspecies yeast hybrid reveals early steps of genome resolution following polyploidization.</title>
        <authorList>
            <person name="Leh Louis V."/>
            <person name="Despons L."/>
            <person name="Friedrich A."/>
            <person name="Martin T."/>
            <person name="Durrens P."/>
            <person name="Casaregola S."/>
            <person name="Neuveglise C."/>
            <person name="Fairhead C."/>
            <person name="Marck C."/>
            <person name="Cruz J.A."/>
            <person name="Straub M.L."/>
            <person name="Kugler V."/>
            <person name="Sacerdot C."/>
            <person name="Uzunov Z."/>
            <person name="Thierry A."/>
            <person name="Weiss S."/>
            <person name="Bleykasten C."/>
            <person name="De Montigny J."/>
            <person name="Jacques N."/>
            <person name="Jung P."/>
            <person name="Lemaire M."/>
            <person name="Mallet S."/>
            <person name="Morel G."/>
            <person name="Richard G.F."/>
            <person name="Sarkar A."/>
            <person name="Savel G."/>
            <person name="Schacherer J."/>
            <person name="Seret M.L."/>
            <person name="Talla E."/>
            <person name="Samson G."/>
            <person name="Jubin C."/>
            <person name="Poulain J."/>
            <person name="Vacherie B."/>
            <person name="Barbe V."/>
            <person name="Pelletier E."/>
            <person name="Sherman D.J."/>
            <person name="Westhof E."/>
            <person name="Weissenbach J."/>
            <person name="Baret P.V."/>
            <person name="Wincker P."/>
            <person name="Gaillardin C."/>
            <person name="Dujon B."/>
            <person name="Souciet J.L."/>
        </authorList>
    </citation>
    <scope>NUCLEOTIDE SEQUENCE [LARGE SCALE GENOMIC DNA]</scope>
    <source>
        <strain evidence="3">ATCC MYA-4447 / BCRC 22081 / CBS 7064 / NBRC 10061 / NRRL Y-12695</strain>
    </source>
</reference>
<evidence type="ECO:0000313" key="2">
    <source>
        <dbReference type="EMBL" id="CCE82689.1"/>
    </source>
</evidence>
<keyword evidence="3" id="KW-1185">Reference proteome</keyword>
<evidence type="ECO:0000313" key="3">
    <source>
        <dbReference type="Proteomes" id="UP000005222"/>
    </source>
</evidence>
<dbReference type="HOGENOM" id="CLU_3014964_0_0_1"/>
<evidence type="ECO:0000256" key="1">
    <source>
        <dbReference type="SAM" id="MobiDB-lite"/>
    </source>
</evidence>
<name>G8YCK8_PICSO</name>
<protein>
    <submittedName>
        <fullName evidence="2">Piso0_002427 protein</fullName>
    </submittedName>
</protein>
<proteinExistence type="predicted"/>
<feature type="region of interest" description="Disordered" evidence="1">
    <location>
        <begin position="31"/>
        <end position="56"/>
    </location>
</feature>
<accession>G8YCK8</accession>
<gene>
    <name evidence="2" type="primary">Piso0_002427</name>
    <name evidence="2" type="ORF">GNLVRS01_PISO0J11757g</name>
</gene>
<dbReference type="AlphaFoldDB" id="G8YCK8"/>
<dbReference type="Proteomes" id="UP000005222">
    <property type="component" value="Chromosome J"/>
</dbReference>
<organism evidence="2 3">
    <name type="scientific">Pichia sorbitophila (strain ATCC MYA-4447 / BCRC 22081 / CBS 7064 / NBRC 10061 / NRRL Y-12695)</name>
    <name type="common">Hybrid yeast</name>
    <dbReference type="NCBI Taxonomy" id="559304"/>
    <lineage>
        <taxon>Eukaryota</taxon>
        <taxon>Fungi</taxon>
        <taxon>Dikarya</taxon>
        <taxon>Ascomycota</taxon>
        <taxon>Saccharomycotina</taxon>
        <taxon>Pichiomycetes</taxon>
        <taxon>Debaryomycetaceae</taxon>
        <taxon>Millerozyma</taxon>
    </lineage>
</organism>
<dbReference type="EMBL" id="FO082050">
    <property type="protein sequence ID" value="CCE82689.1"/>
    <property type="molecule type" value="Genomic_DNA"/>
</dbReference>